<dbReference type="PANTHER" id="PTHR21724:SF0">
    <property type="entry name" value="SHKT DOMAIN-CONTAINING PROTEIN"/>
    <property type="match status" value="1"/>
</dbReference>
<dbReference type="WBParaSite" id="ACAC_0000458301-mRNA-1">
    <property type="protein sequence ID" value="ACAC_0000458301-mRNA-1"/>
    <property type="gene ID" value="ACAC_0000458301"/>
</dbReference>
<reference evidence="3" key="1">
    <citation type="submission" date="2012-09" db="EMBL/GenBank/DDBJ databases">
        <authorList>
            <person name="Martin A.A."/>
        </authorList>
    </citation>
    <scope>NUCLEOTIDE SEQUENCE</scope>
</reference>
<dbReference type="AlphaFoldDB" id="A0A0K0D3D8"/>
<dbReference type="Gene3D" id="1.10.10.1940">
    <property type="match status" value="2"/>
</dbReference>
<dbReference type="STRING" id="6313.A0A0K0D3D8"/>
<dbReference type="Proteomes" id="UP000035642">
    <property type="component" value="Unassembled WGS sequence"/>
</dbReference>
<dbReference type="InterPro" id="IPR003582">
    <property type="entry name" value="ShKT_dom"/>
</dbReference>
<evidence type="ECO:0000256" key="1">
    <source>
        <dbReference type="PROSITE-ProRule" id="PRU01005"/>
    </source>
</evidence>
<comment type="caution">
    <text evidence="1">Lacks conserved residue(s) required for the propagation of feature annotation.</text>
</comment>
<dbReference type="PROSITE" id="PS51670">
    <property type="entry name" value="SHKT"/>
    <property type="match status" value="2"/>
</dbReference>
<organism evidence="3 4">
    <name type="scientific">Angiostrongylus cantonensis</name>
    <name type="common">Rat lungworm</name>
    <dbReference type="NCBI Taxonomy" id="6313"/>
    <lineage>
        <taxon>Eukaryota</taxon>
        <taxon>Metazoa</taxon>
        <taxon>Ecdysozoa</taxon>
        <taxon>Nematoda</taxon>
        <taxon>Chromadorea</taxon>
        <taxon>Rhabditida</taxon>
        <taxon>Rhabditina</taxon>
        <taxon>Rhabditomorpha</taxon>
        <taxon>Strongyloidea</taxon>
        <taxon>Metastrongylidae</taxon>
        <taxon>Angiostrongylus</taxon>
    </lineage>
</organism>
<feature type="domain" description="ShKT" evidence="2">
    <location>
        <begin position="159"/>
        <end position="197"/>
    </location>
</feature>
<accession>A0A0K0D3D8</accession>
<dbReference type="SMART" id="SM00254">
    <property type="entry name" value="ShKT"/>
    <property type="match status" value="2"/>
</dbReference>
<keyword evidence="3" id="KW-1185">Reference proteome</keyword>
<proteinExistence type="predicted"/>
<sequence>RITAKSEPHFIETIQFVASATSCNDNYSAAACATLFDVSDLFVDSARVTDFTVQDDVGANPELKQLAISTCPKHCGYCCETPEYKCDNKLFPRVKCETVTQNQCRDPLWRAILAEDCPKVCGLCLAGGCVDKVVECANDPAICRQIDMQVFVKVRTSYYFSSNPFLCSDWALNGFCTNTFFSDTLRRRHCAKTCNLC</sequence>
<dbReference type="PANTHER" id="PTHR21724">
    <property type="entry name" value="SHKT DOMAIN-CONTAINING PROTEIN"/>
    <property type="match status" value="1"/>
</dbReference>
<evidence type="ECO:0000313" key="3">
    <source>
        <dbReference type="Proteomes" id="UP000035642"/>
    </source>
</evidence>
<name>A0A0K0D3D8_ANGCA</name>
<reference evidence="4" key="2">
    <citation type="submission" date="2017-02" db="UniProtKB">
        <authorList>
            <consortium name="WormBaseParasite"/>
        </authorList>
    </citation>
    <scope>IDENTIFICATION</scope>
</reference>
<protein>
    <submittedName>
        <fullName evidence="4">ShKT domain-containing protein</fullName>
    </submittedName>
</protein>
<evidence type="ECO:0000259" key="2">
    <source>
        <dbReference type="PROSITE" id="PS51670"/>
    </source>
</evidence>
<dbReference type="Pfam" id="PF01549">
    <property type="entry name" value="ShK"/>
    <property type="match status" value="3"/>
</dbReference>
<evidence type="ECO:0000313" key="4">
    <source>
        <dbReference type="WBParaSite" id="ACAC_0000458301-mRNA-1"/>
    </source>
</evidence>
<feature type="domain" description="ShKT" evidence="2">
    <location>
        <begin position="86"/>
        <end position="124"/>
    </location>
</feature>